<feature type="compositionally biased region" description="Basic and acidic residues" evidence="5">
    <location>
        <begin position="12"/>
        <end position="29"/>
    </location>
</feature>
<proteinExistence type="predicted"/>
<dbReference type="Proteomes" id="UP000315496">
    <property type="component" value="Chromosome 1"/>
</dbReference>
<feature type="region of interest" description="Disordered" evidence="5">
    <location>
        <begin position="1"/>
        <end position="44"/>
    </location>
</feature>
<evidence type="ECO:0000259" key="6">
    <source>
        <dbReference type="Pfam" id="PF01926"/>
    </source>
</evidence>
<dbReference type="InterPro" id="IPR027417">
    <property type="entry name" value="P-loop_NTPase"/>
</dbReference>
<dbReference type="InterPro" id="IPR006073">
    <property type="entry name" value="GTP-bd"/>
</dbReference>
<evidence type="ECO:0000256" key="5">
    <source>
        <dbReference type="SAM" id="MobiDB-lite"/>
    </source>
</evidence>
<dbReference type="Pfam" id="PF01926">
    <property type="entry name" value="MMR_HSR1"/>
    <property type="match status" value="1"/>
</dbReference>
<evidence type="ECO:0000313" key="7">
    <source>
        <dbReference type="EMBL" id="TNJ29437.1"/>
    </source>
</evidence>
<organism evidence="7 8">
    <name type="scientific">Giardia muris</name>
    <dbReference type="NCBI Taxonomy" id="5742"/>
    <lineage>
        <taxon>Eukaryota</taxon>
        <taxon>Metamonada</taxon>
        <taxon>Diplomonadida</taxon>
        <taxon>Hexamitidae</taxon>
        <taxon>Giardiinae</taxon>
        <taxon>Giardia</taxon>
    </lineage>
</organism>
<comment type="caution">
    <text evidence="7">The sequence shown here is derived from an EMBL/GenBank/DDBJ whole genome shotgun (WGS) entry which is preliminary data.</text>
</comment>
<feature type="compositionally biased region" description="Acidic residues" evidence="5">
    <location>
        <begin position="472"/>
        <end position="493"/>
    </location>
</feature>
<dbReference type="EMBL" id="VDLU01000001">
    <property type="protein sequence ID" value="TNJ29437.1"/>
    <property type="molecule type" value="Genomic_DNA"/>
</dbReference>
<evidence type="ECO:0000256" key="3">
    <source>
        <dbReference type="ARBA" id="ARBA00037770"/>
    </source>
</evidence>
<dbReference type="VEuPathDB" id="GiardiaDB:GMRT_10271"/>
<comment type="function">
    <text evidence="3">Possible regulatory or functional link with the histocompatibility cluster.</text>
</comment>
<dbReference type="GO" id="GO:0003924">
    <property type="term" value="F:GTPase activity"/>
    <property type="evidence" value="ECO:0007669"/>
    <property type="project" value="InterPro"/>
</dbReference>
<name>A0A4Z1T8H8_GIAMU</name>
<feature type="region of interest" description="Disordered" evidence="5">
    <location>
        <begin position="456"/>
        <end position="493"/>
    </location>
</feature>
<dbReference type="PANTHER" id="PTHR45709">
    <property type="entry name" value="LARGE SUBUNIT GTPASE 1 HOMOLOG-RELATED"/>
    <property type="match status" value="1"/>
</dbReference>
<dbReference type="GO" id="GO:0005525">
    <property type="term" value="F:GTP binding"/>
    <property type="evidence" value="ECO:0007669"/>
    <property type="project" value="UniProtKB-KW"/>
</dbReference>
<keyword evidence="8" id="KW-1185">Reference proteome</keyword>
<keyword evidence="2" id="KW-0342">GTP-binding</keyword>
<evidence type="ECO:0000313" key="8">
    <source>
        <dbReference type="Proteomes" id="UP000315496"/>
    </source>
</evidence>
<dbReference type="PANTHER" id="PTHR45709:SF3">
    <property type="entry name" value="GUANINE NUCLEOTIDE-BINDING PROTEIN-LIKE 1"/>
    <property type="match status" value="1"/>
</dbReference>
<reference evidence="7 8" key="1">
    <citation type="submission" date="2019-05" db="EMBL/GenBank/DDBJ databases">
        <title>The compact genome of Giardia muris reveals important steps in the evolution of intestinal protozoan parasites.</title>
        <authorList>
            <person name="Xu F."/>
            <person name="Jimenez-Gonzalez A."/>
            <person name="Einarsson E."/>
            <person name="Astvaldsson A."/>
            <person name="Peirasmaki D."/>
            <person name="Eckmann L."/>
            <person name="Andersson J.O."/>
            <person name="Svard S.G."/>
            <person name="Jerlstrom-Hultqvist J."/>
        </authorList>
    </citation>
    <scope>NUCLEOTIDE SEQUENCE [LARGE SCALE GENOMIC DNA]</scope>
    <source>
        <strain evidence="7 8">Roberts-Thomson</strain>
    </source>
</reference>
<evidence type="ECO:0000256" key="2">
    <source>
        <dbReference type="ARBA" id="ARBA00023134"/>
    </source>
</evidence>
<dbReference type="OrthoDB" id="391988at2759"/>
<dbReference type="SUPFAM" id="SSF52540">
    <property type="entry name" value="P-loop containing nucleoside triphosphate hydrolases"/>
    <property type="match status" value="1"/>
</dbReference>
<keyword evidence="1" id="KW-0547">Nucleotide-binding</keyword>
<dbReference type="AlphaFoldDB" id="A0A4Z1T8H8"/>
<dbReference type="InterPro" id="IPR043358">
    <property type="entry name" value="GNL1-like"/>
</dbReference>
<dbReference type="Gene3D" id="3.40.50.300">
    <property type="entry name" value="P-loop containing nucleotide triphosphate hydrolases"/>
    <property type="match status" value="1"/>
</dbReference>
<feature type="compositionally biased region" description="Basic residues" evidence="5">
    <location>
        <begin position="1"/>
        <end position="11"/>
    </location>
</feature>
<evidence type="ECO:0000256" key="1">
    <source>
        <dbReference type="ARBA" id="ARBA00022741"/>
    </source>
</evidence>
<protein>
    <recommendedName>
        <fullName evidence="4">Guanine nucleotide-binding protein-like 1</fullName>
    </recommendedName>
</protein>
<gene>
    <name evidence="7" type="ORF">GMRT_10271</name>
</gene>
<sequence>MPPRRVRLSHKQKAEQLKARRQAQQDKQSEPGGGSKASVPPSEEARLDPSHFFLRFINDSDATVARHKETAYEPFDFEHPMFQLEQQVYISPENCPDLPRRPPGVRSMTREQLEEAERAVFDAYFRGISPCLDSVAVEYCTFECNPNVYRHVWRVTERSQVMCIVADARFPLAHMPVSILRYAYANNRPVIIVLSKADLVSADDVAAWMEFFKKYTTSVLGEDRAVILACSPKELKEDGDARQRFLEEFITAARRLGGISAPELITVGFFGQPSVGKSSLMNGLYGKKIVSVKLTPGHTKHLQTYYMMLEGIVSGETNRSFMLCDCPGLVFPVRGSPRPLQVITGVFPLARVREYVSPLRTLVEHFPTVREALDDRLKLTMLWNRYPEIDERLPQSPGDYLDLFGYLWGYFVKGNTPNMHKAGLDLFRLVVEGSISYSLKPAENLEFNLEHCRDNIPQPYADSDDNVHHDEEEGADDIDGSEGSEPSVEECNE</sequence>
<accession>A0A4Z1T8H8</accession>
<evidence type="ECO:0000256" key="4">
    <source>
        <dbReference type="ARBA" id="ARBA00039902"/>
    </source>
</evidence>
<feature type="domain" description="G" evidence="6">
    <location>
        <begin position="266"/>
        <end position="330"/>
    </location>
</feature>